<keyword evidence="5" id="KW-0503">Monooxygenase</keyword>
<sequence length="393" mass="41379">MTLPAPPLHTDILIAGAGPAGMALRLALARLGVAAVQVDKHAAGLNTSRAAVLHARTLEVLEPLGVVPDLLAHGLKIQDFRIRTGGDVLLHIGFDAIPSAYPFALLCPQNRTEAILQSALDAAGLAIARPARLVSASAGPDGITAGLALADGATQTVHARWLVGCDGAHSAVRDLAGIAFEGGDYSETFVLADVRMDGPWRDEVSLFFSPDGLMVVAPLPEDDGSSADRYRIVATVAATTDQPALADVQALVDQRGPAARVHELLWSSAFHLQHRLAAHVHQGRFLLCGDAAHVHSPAGGQGMNIGIQDAVELAEPLALALREGDLAGIEAWARRRHEVAREVVRMTDGLTRMATVSTGAGRAVRDAVLGLVGHSEFLRQKIAIRLAELQPER</sequence>
<evidence type="ECO:0000256" key="3">
    <source>
        <dbReference type="ARBA" id="ARBA00022827"/>
    </source>
</evidence>
<evidence type="ECO:0000313" key="5">
    <source>
        <dbReference type="EMBL" id="WUR15016.1"/>
    </source>
</evidence>
<dbReference type="InterPro" id="IPR036188">
    <property type="entry name" value="FAD/NAD-bd_sf"/>
</dbReference>
<keyword evidence="6" id="KW-1185">Reference proteome</keyword>
<dbReference type="PANTHER" id="PTHR43004">
    <property type="entry name" value="TRK SYSTEM POTASSIUM UPTAKE PROTEIN"/>
    <property type="match status" value="1"/>
</dbReference>
<dbReference type="PANTHER" id="PTHR43004:SF19">
    <property type="entry name" value="BINDING MONOOXYGENASE, PUTATIVE (JCVI)-RELATED"/>
    <property type="match status" value="1"/>
</dbReference>
<dbReference type="Gene3D" id="3.50.50.60">
    <property type="entry name" value="FAD/NAD(P)-binding domain"/>
    <property type="match status" value="1"/>
</dbReference>
<evidence type="ECO:0000313" key="6">
    <source>
        <dbReference type="Proteomes" id="UP000321323"/>
    </source>
</evidence>
<dbReference type="SUPFAM" id="SSF51905">
    <property type="entry name" value="FAD/NAD(P)-binding domain"/>
    <property type="match status" value="1"/>
</dbReference>
<dbReference type="PRINTS" id="PR00420">
    <property type="entry name" value="RNGMNOXGNASE"/>
</dbReference>
<name>A0ABZ1USJ8_9BURK</name>
<keyword evidence="5" id="KW-0560">Oxidoreductase</keyword>
<dbReference type="Proteomes" id="UP000321323">
    <property type="component" value="Chromosome"/>
</dbReference>
<evidence type="ECO:0000259" key="4">
    <source>
        <dbReference type="Pfam" id="PF01494"/>
    </source>
</evidence>
<dbReference type="EMBL" id="CP136508">
    <property type="protein sequence ID" value="WUR15016.1"/>
    <property type="molecule type" value="Genomic_DNA"/>
</dbReference>
<keyword evidence="2" id="KW-0285">Flavoprotein</keyword>
<dbReference type="Pfam" id="PF01494">
    <property type="entry name" value="FAD_binding_3"/>
    <property type="match status" value="1"/>
</dbReference>
<gene>
    <name evidence="5" type="ORF">E7V67_007885</name>
</gene>
<dbReference type="Gene3D" id="3.30.70.2450">
    <property type="match status" value="1"/>
</dbReference>
<evidence type="ECO:0000256" key="1">
    <source>
        <dbReference type="ARBA" id="ARBA00001974"/>
    </source>
</evidence>
<reference evidence="5 6" key="1">
    <citation type="journal article" date="2019" name="Int. J. Syst. Evol. Microbiol.">
        <title>The Draft Whole-Genome Sequence of the Antibiotic Producer Empedobacter haloabium ATCC 31962 Provides Indications for Its Taxonomic Reclassification.</title>
        <authorList>
            <person name="Miess H."/>
            <person name="Arlt P."/>
            <person name="Apel A.K."/>
            <person name="Weber T."/>
            <person name="Nieselt K."/>
            <person name="Hanssen F."/>
            <person name="Czemmel S."/>
            <person name="Nahnsen S."/>
            <person name="Gross H."/>
        </authorList>
    </citation>
    <scope>NUCLEOTIDE SEQUENCE [LARGE SCALE GENOMIC DNA]</scope>
    <source>
        <strain evidence="5 6">ATCC 31962</strain>
    </source>
</reference>
<protein>
    <submittedName>
        <fullName evidence="5">FAD-dependent monooxygenase</fullName>
    </submittedName>
</protein>
<dbReference type="GO" id="GO:0004497">
    <property type="term" value="F:monooxygenase activity"/>
    <property type="evidence" value="ECO:0007669"/>
    <property type="project" value="UniProtKB-KW"/>
</dbReference>
<dbReference type="InterPro" id="IPR050641">
    <property type="entry name" value="RIFMO-like"/>
</dbReference>
<accession>A0ABZ1USJ8</accession>
<dbReference type="InterPro" id="IPR002938">
    <property type="entry name" value="FAD-bd"/>
</dbReference>
<comment type="cofactor">
    <cofactor evidence="1">
        <name>FAD</name>
        <dbReference type="ChEBI" id="CHEBI:57692"/>
    </cofactor>
</comment>
<proteinExistence type="predicted"/>
<evidence type="ECO:0000256" key="2">
    <source>
        <dbReference type="ARBA" id="ARBA00022630"/>
    </source>
</evidence>
<keyword evidence="3" id="KW-0274">FAD</keyword>
<organism evidence="5 6">
    <name type="scientific">[Empedobacter] haloabium</name>
    <dbReference type="NCBI Taxonomy" id="592317"/>
    <lineage>
        <taxon>Bacteria</taxon>
        <taxon>Pseudomonadati</taxon>
        <taxon>Pseudomonadota</taxon>
        <taxon>Betaproteobacteria</taxon>
        <taxon>Burkholderiales</taxon>
        <taxon>Oxalobacteraceae</taxon>
        <taxon>Telluria group</taxon>
        <taxon>Telluria group incertae sedis</taxon>
    </lineage>
</organism>
<feature type="domain" description="FAD-binding" evidence="4">
    <location>
        <begin position="10"/>
        <end position="346"/>
    </location>
</feature>